<dbReference type="Proteomes" id="UP000009100">
    <property type="component" value="Chromosome 2"/>
</dbReference>
<evidence type="ECO:0000313" key="4">
    <source>
        <dbReference type="EMBL" id="CAV26814.1"/>
    </source>
</evidence>
<dbReference type="InterPro" id="IPR036013">
    <property type="entry name" value="Band_7/SPFH_dom_sf"/>
</dbReference>
<protein>
    <recommendedName>
        <fullName evidence="3">Band 7 domain-containing protein</fullName>
    </recommendedName>
</protein>
<dbReference type="SUPFAM" id="SSF117892">
    <property type="entry name" value="Band 7/SPFH domain"/>
    <property type="match status" value="1"/>
</dbReference>
<organism evidence="4 5">
    <name type="scientific">Vibrio atlanticus (strain LGP32)</name>
    <name type="common">Vibrio splendidus (strain Mel32)</name>
    <dbReference type="NCBI Taxonomy" id="575788"/>
    <lineage>
        <taxon>Bacteria</taxon>
        <taxon>Pseudomonadati</taxon>
        <taxon>Pseudomonadota</taxon>
        <taxon>Gammaproteobacteria</taxon>
        <taxon>Vibrionales</taxon>
        <taxon>Vibrionaceae</taxon>
        <taxon>Vibrio</taxon>
    </lineage>
</organism>
<evidence type="ECO:0000313" key="5">
    <source>
        <dbReference type="Proteomes" id="UP000009100"/>
    </source>
</evidence>
<dbReference type="SMART" id="SM00244">
    <property type="entry name" value="PHB"/>
    <property type="match status" value="1"/>
</dbReference>
<dbReference type="AlphaFoldDB" id="B7VTN5"/>
<dbReference type="CDD" id="cd03401">
    <property type="entry name" value="SPFH_prohibitin"/>
    <property type="match status" value="1"/>
</dbReference>
<dbReference type="HOGENOM" id="CLU_047969_1_2_6"/>
<keyword evidence="2" id="KW-0472">Membrane</keyword>
<dbReference type="eggNOG" id="COG0330">
    <property type="taxonomic scope" value="Bacteria"/>
</dbReference>
<proteinExistence type="predicted"/>
<dbReference type="Pfam" id="PF01145">
    <property type="entry name" value="Band_7"/>
    <property type="match status" value="1"/>
</dbReference>
<name>B7VTN5_VIBA3</name>
<dbReference type="PANTHER" id="PTHR42911:SF2">
    <property type="entry name" value="PROHIBITIN FAMILY PROTEIN"/>
    <property type="match status" value="1"/>
</dbReference>
<feature type="transmembrane region" description="Helical" evidence="2">
    <location>
        <begin position="45"/>
        <end position="65"/>
    </location>
</feature>
<evidence type="ECO:0000259" key="3">
    <source>
        <dbReference type="SMART" id="SM00244"/>
    </source>
</evidence>
<dbReference type="EMBL" id="FM954973">
    <property type="protein sequence ID" value="CAV26814.1"/>
    <property type="molecule type" value="Genomic_DNA"/>
</dbReference>
<dbReference type="GO" id="GO:0016020">
    <property type="term" value="C:membrane"/>
    <property type="evidence" value="ECO:0007669"/>
    <property type="project" value="UniProtKB-SubCell"/>
</dbReference>
<dbReference type="Gene3D" id="3.30.479.30">
    <property type="entry name" value="Band 7 domain"/>
    <property type="match status" value="1"/>
</dbReference>
<dbReference type="STRING" id="575788.VS_II0948"/>
<keyword evidence="2" id="KW-0812">Transmembrane</keyword>
<feature type="transmembrane region" description="Helical" evidence="2">
    <location>
        <begin position="6"/>
        <end position="24"/>
    </location>
</feature>
<reference evidence="4 5" key="1">
    <citation type="submission" date="2009-02" db="EMBL/GenBank/DDBJ databases">
        <title>Vibrio splendidus str. LGP32 complete genome.</title>
        <authorList>
            <person name="Mazel D."/>
            <person name="Le Roux F."/>
        </authorList>
    </citation>
    <scope>NUCLEOTIDE SEQUENCE [LARGE SCALE GENOMIC DNA]</scope>
    <source>
        <strain evidence="4 5">LGP32</strain>
    </source>
</reference>
<comment type="subcellular location">
    <subcellularLocation>
        <location evidence="1">Membrane</location>
        <topology evidence="1">Single-pass membrane protein</topology>
    </subcellularLocation>
</comment>
<evidence type="ECO:0000256" key="2">
    <source>
        <dbReference type="SAM" id="Phobius"/>
    </source>
</evidence>
<dbReference type="InterPro" id="IPR000163">
    <property type="entry name" value="Prohibitin"/>
</dbReference>
<feature type="domain" description="Band 7" evidence="3">
    <location>
        <begin position="60"/>
        <end position="222"/>
    </location>
</feature>
<dbReference type="KEGG" id="vsp:VS_II0948"/>
<sequence>MYLVSSVGLTFLRALGLILIIYTYNKLVGKNMKQAVEMKKFNLPIKKLGAGITVAFVLFSSVYTVNEGHIGIVKRFSEAKTQVSPGLHFKVPFIDSVEEIEVRTRKNEEKMASSTKEQMPVTVVVSVNWTVDKSAALDLFRQYGGLPQFEARILDPRFRSATKDVIPKYDAEQLIQDRASAIQAIESNLIEEMAAFPVSVDNIQIENIALPKKYLTSIETKQTEKNLAAAEKHKLARQNLEAQRAVNTAKAEADGIELIAIAEAKAIKLKGFAEAEAINAKAKALGDNPLIIKLTEAQNWDGKLPATMLGGENMPILDMRAK</sequence>
<gene>
    <name evidence="4" type="ordered locus">VS_II0948</name>
</gene>
<dbReference type="PANTHER" id="PTHR42911">
    <property type="entry name" value="MODULATOR OF FTSH PROTEASE HFLC"/>
    <property type="match status" value="1"/>
</dbReference>
<dbReference type="InterPro" id="IPR001107">
    <property type="entry name" value="Band_7"/>
</dbReference>
<evidence type="ECO:0000256" key="1">
    <source>
        <dbReference type="ARBA" id="ARBA00004167"/>
    </source>
</evidence>
<accession>B7VTN5</accession>
<keyword evidence="2" id="KW-1133">Transmembrane helix</keyword>